<evidence type="ECO:0000313" key="3">
    <source>
        <dbReference type="Proteomes" id="UP001055439"/>
    </source>
</evidence>
<proteinExistence type="predicted"/>
<feature type="compositionally biased region" description="Basic and acidic residues" evidence="1">
    <location>
        <begin position="28"/>
        <end position="45"/>
    </location>
</feature>
<feature type="region of interest" description="Disordered" evidence="1">
    <location>
        <begin position="23"/>
        <end position="61"/>
    </location>
</feature>
<protein>
    <submittedName>
        <fullName evidence="2">Uncharacterized protein</fullName>
    </submittedName>
</protein>
<gene>
    <name evidence="2" type="ORF">MUK42_04652</name>
</gene>
<dbReference type="Proteomes" id="UP001055439">
    <property type="component" value="Chromosome 6"/>
</dbReference>
<dbReference type="AlphaFoldDB" id="A0A9E7GFP0"/>
<keyword evidence="3" id="KW-1185">Reference proteome</keyword>
<name>A0A9E7GFP0_9LILI</name>
<evidence type="ECO:0000313" key="2">
    <source>
        <dbReference type="EMBL" id="URE11367.1"/>
    </source>
</evidence>
<accession>A0A9E7GFP0</accession>
<evidence type="ECO:0000256" key="1">
    <source>
        <dbReference type="SAM" id="MobiDB-lite"/>
    </source>
</evidence>
<dbReference type="EMBL" id="CP097508">
    <property type="protein sequence ID" value="URE11367.1"/>
    <property type="molecule type" value="Genomic_DNA"/>
</dbReference>
<feature type="compositionally biased region" description="Gly residues" evidence="1">
    <location>
        <begin position="50"/>
        <end position="61"/>
    </location>
</feature>
<sequence>MGSESLRSRTEWERAAMKPRKWRPAAETWKRRMSSGEEMRLDGISKWKGGSAGGTRRGWGTGERTMEAVAEGVSIVGDEMKVEEGGALDKEKLLQEATLVACTRHTANPS</sequence>
<reference evidence="2" key="1">
    <citation type="submission" date="2022-05" db="EMBL/GenBank/DDBJ databases">
        <title>The Musa troglodytarum L. genome provides insights into the mechanism of non-climacteric behaviour and enrichment of carotenoids.</title>
        <authorList>
            <person name="Wang J."/>
        </authorList>
    </citation>
    <scope>NUCLEOTIDE SEQUENCE</scope>
    <source>
        <tissue evidence="2">Leaf</tissue>
    </source>
</reference>
<organism evidence="2 3">
    <name type="scientific">Musa troglodytarum</name>
    <name type="common">fe'i banana</name>
    <dbReference type="NCBI Taxonomy" id="320322"/>
    <lineage>
        <taxon>Eukaryota</taxon>
        <taxon>Viridiplantae</taxon>
        <taxon>Streptophyta</taxon>
        <taxon>Embryophyta</taxon>
        <taxon>Tracheophyta</taxon>
        <taxon>Spermatophyta</taxon>
        <taxon>Magnoliopsida</taxon>
        <taxon>Liliopsida</taxon>
        <taxon>Zingiberales</taxon>
        <taxon>Musaceae</taxon>
        <taxon>Musa</taxon>
    </lineage>
</organism>